<dbReference type="InterPro" id="IPR029044">
    <property type="entry name" value="Nucleotide-diphossugar_trans"/>
</dbReference>
<dbReference type="InterPro" id="IPR019734">
    <property type="entry name" value="TPR_rpt"/>
</dbReference>
<dbReference type="Gene3D" id="1.25.40.10">
    <property type="entry name" value="Tetratricopeptide repeat domain"/>
    <property type="match status" value="2"/>
</dbReference>
<dbReference type="Pfam" id="PF13432">
    <property type="entry name" value="TPR_16"/>
    <property type="match status" value="2"/>
</dbReference>
<dbReference type="OrthoDB" id="5503541at2"/>
<dbReference type="EMBL" id="CAQJ01000019">
    <property type="protein sequence ID" value="CCQ89778.1"/>
    <property type="molecule type" value="Genomic_DNA"/>
</dbReference>
<sequence>MIRSISFCVMPISKGRTFLKTCLESIAVQGVQDYEILIDGPGNNDGHIRYLPWSSGSAGSINQTRNRLCASAQKEHIVLIDASLSLAPDWFANLRNVTWLDVIGSRLETKRGGRGIDWSFSHTLKSGKWVLPLEYEEWLTRAFVNCNLVLFRKAVWERVGFEENRSALDGSEDFCLRAAEMGYRVGIASKARGLFQANGSWWRPFNPGKEYDEARKVVGRFRKTLFEGSQQFLAGQYEQALDCFHTVLEEDPDNIDVLAKTGLALRNTGKAYEAIETFNHVLAAEPGNKVALRGRGWAYLQLGDAARAIPDLQFVMQNVPPGDYGPWLEAARGLATALGQTGDTTGSIQVYQEILEKLPRDFVQPPLDVYQGLGEAQLRAGNPALAEPHLAKALALAEKEQPALVPALKQKLEQARQPGIALLQSGQFEQALKLFLPILENEPGNPDIRNHVGWAMHNLGRYAEAIDHFNIALETHAGHLAARRGRGWAQLQSQQHESALADLLRAFEETPVTDAAERLEAARGLGWAQYHCGHFIDAINTFENVLQTFPKEWGEPPFDVYHGLGHACFQAGRMADAKRHLARAKEKADPTNTDLITDLQHTLDQAERGLI</sequence>
<reference evidence="4 5" key="1">
    <citation type="journal article" date="2013" name="Front. Microbiol.">
        <title>The genome of Nitrospina gracilis illuminates the metabolism and evolution of the major marine nitrite oxidizer.</title>
        <authorList>
            <person name="Luecker S."/>
            <person name="Nowka B."/>
            <person name="Rattei T."/>
            <person name="Spieck E."/>
            <person name="and Daims H."/>
        </authorList>
    </citation>
    <scope>NUCLEOTIDE SEQUENCE [LARGE SCALE GENOMIC DNA]</scope>
    <source>
        <strain evidence="4 5">3/211</strain>
    </source>
</reference>
<evidence type="ECO:0000313" key="4">
    <source>
        <dbReference type="EMBL" id="CCQ89778.1"/>
    </source>
</evidence>
<dbReference type="PANTHER" id="PTHR44858:SF1">
    <property type="entry name" value="UDP-N-ACETYLGLUCOSAMINE--PEPTIDE N-ACETYLGLUCOSAMINYLTRANSFERASE SPINDLY-RELATED"/>
    <property type="match status" value="1"/>
</dbReference>
<evidence type="ECO:0000256" key="2">
    <source>
        <dbReference type="ARBA" id="ARBA00022803"/>
    </source>
</evidence>
<dbReference type="SUPFAM" id="SSF48452">
    <property type="entry name" value="TPR-like"/>
    <property type="match status" value="1"/>
</dbReference>
<evidence type="ECO:0000256" key="1">
    <source>
        <dbReference type="ARBA" id="ARBA00022737"/>
    </source>
</evidence>
<gene>
    <name evidence="4" type="ORF">NITGR_170035</name>
</gene>
<comment type="caution">
    <text evidence="4">The sequence shown here is derived from an EMBL/GenBank/DDBJ whole genome shotgun (WGS) entry which is preliminary data.</text>
</comment>
<dbReference type="InParanoid" id="M1YWC0"/>
<keyword evidence="2 3" id="KW-0802">TPR repeat</keyword>
<accession>M1YWC0</accession>
<protein>
    <submittedName>
        <fullName evidence="4">Uncharacterized protein</fullName>
    </submittedName>
</protein>
<dbReference type="CDD" id="cd00761">
    <property type="entry name" value="Glyco_tranf_GTA_type"/>
    <property type="match status" value="1"/>
</dbReference>
<feature type="repeat" description="TPR" evidence="3">
    <location>
        <begin position="412"/>
        <end position="445"/>
    </location>
</feature>
<dbReference type="RefSeq" id="WP_005006546.1">
    <property type="nucleotide sequence ID" value="NZ_HG422173.1"/>
</dbReference>
<dbReference type="InterPro" id="IPR011990">
    <property type="entry name" value="TPR-like_helical_dom_sf"/>
</dbReference>
<dbReference type="STRING" id="1266370.NITGR_170035"/>
<dbReference type="SUPFAM" id="SSF53448">
    <property type="entry name" value="Nucleotide-diphospho-sugar transferases"/>
    <property type="match status" value="1"/>
</dbReference>
<dbReference type="InterPro" id="IPR050498">
    <property type="entry name" value="Ycf3"/>
</dbReference>
<proteinExistence type="predicted"/>
<dbReference type="PANTHER" id="PTHR44858">
    <property type="entry name" value="TETRATRICOPEPTIDE REPEAT PROTEIN 6"/>
    <property type="match status" value="1"/>
</dbReference>
<dbReference type="SMART" id="SM00028">
    <property type="entry name" value="TPR"/>
    <property type="match status" value="9"/>
</dbReference>
<organism evidence="4 5">
    <name type="scientific">Nitrospina gracilis (strain 3/211)</name>
    <dbReference type="NCBI Taxonomy" id="1266370"/>
    <lineage>
        <taxon>Bacteria</taxon>
        <taxon>Pseudomonadati</taxon>
        <taxon>Nitrospinota/Tectimicrobiota group</taxon>
        <taxon>Nitrospinota</taxon>
        <taxon>Nitrospinia</taxon>
        <taxon>Nitrospinales</taxon>
        <taxon>Nitrospinaceae</taxon>
        <taxon>Nitrospina</taxon>
    </lineage>
</organism>
<evidence type="ECO:0000313" key="5">
    <source>
        <dbReference type="Proteomes" id="UP000011704"/>
    </source>
</evidence>
<name>M1YWC0_NITG3</name>
<dbReference type="AlphaFoldDB" id="M1YWC0"/>
<feature type="repeat" description="TPR" evidence="3">
    <location>
        <begin position="255"/>
        <end position="288"/>
    </location>
</feature>
<dbReference type="HOGENOM" id="CLU_446774_0_0_0"/>
<keyword evidence="5" id="KW-1185">Reference proteome</keyword>
<evidence type="ECO:0000256" key="3">
    <source>
        <dbReference type="PROSITE-ProRule" id="PRU00339"/>
    </source>
</evidence>
<dbReference type="Proteomes" id="UP000011704">
    <property type="component" value="Unassembled WGS sequence"/>
</dbReference>
<feature type="repeat" description="TPR" evidence="3">
    <location>
        <begin position="221"/>
        <end position="254"/>
    </location>
</feature>
<dbReference type="Gene3D" id="3.90.550.10">
    <property type="entry name" value="Spore Coat Polysaccharide Biosynthesis Protein SpsA, Chain A"/>
    <property type="match status" value="1"/>
</dbReference>
<dbReference type="PROSITE" id="PS50005">
    <property type="entry name" value="TPR"/>
    <property type="match status" value="3"/>
</dbReference>
<keyword evidence="1" id="KW-0677">Repeat</keyword>